<keyword evidence="4" id="KW-1185">Reference proteome</keyword>
<dbReference type="Pfam" id="PF14223">
    <property type="entry name" value="Retrotran_gag_2"/>
    <property type="match status" value="1"/>
</dbReference>
<evidence type="ECO:0000313" key="3">
    <source>
        <dbReference type="EMBL" id="KAJ9546561.1"/>
    </source>
</evidence>
<dbReference type="InterPro" id="IPR013935">
    <property type="entry name" value="Trs120_TRAPPC9"/>
</dbReference>
<protein>
    <recommendedName>
        <fullName evidence="2">Trs120/TRAPPC9 N-terminal domain-containing protein</fullName>
    </recommendedName>
</protein>
<dbReference type="GO" id="GO:0005802">
    <property type="term" value="C:trans-Golgi network"/>
    <property type="evidence" value="ECO:0007669"/>
    <property type="project" value="TreeGrafter"/>
</dbReference>
<dbReference type="AlphaFoldDB" id="A0AA38WFJ8"/>
<gene>
    <name evidence="3" type="ORF">OSB04_019104</name>
</gene>
<dbReference type="Pfam" id="PF08626">
    <property type="entry name" value="TRAPPC9-Trs120"/>
    <property type="match status" value="2"/>
</dbReference>
<name>A0AA38WFJ8_9ASTR</name>
<dbReference type="InterPro" id="IPR058563">
    <property type="entry name" value="Trs120_TRAPPC9_N"/>
</dbReference>
<dbReference type="EMBL" id="JARYMX010000005">
    <property type="protein sequence ID" value="KAJ9546561.1"/>
    <property type="molecule type" value="Genomic_DNA"/>
</dbReference>
<feature type="region of interest" description="Disordered" evidence="1">
    <location>
        <begin position="420"/>
        <end position="439"/>
    </location>
</feature>
<evidence type="ECO:0000259" key="2">
    <source>
        <dbReference type="Pfam" id="PF08626"/>
    </source>
</evidence>
<accession>A0AA38WFJ8</accession>
<dbReference type="PANTHER" id="PTHR21512">
    <property type="entry name" value="TRAFFICKING PROTEIN PARTICLE COMPLEX SUBUNIT 9"/>
    <property type="match status" value="1"/>
</dbReference>
<organism evidence="3 4">
    <name type="scientific">Centaurea solstitialis</name>
    <name type="common">yellow star-thistle</name>
    <dbReference type="NCBI Taxonomy" id="347529"/>
    <lineage>
        <taxon>Eukaryota</taxon>
        <taxon>Viridiplantae</taxon>
        <taxon>Streptophyta</taxon>
        <taxon>Embryophyta</taxon>
        <taxon>Tracheophyta</taxon>
        <taxon>Spermatophyta</taxon>
        <taxon>Magnoliopsida</taxon>
        <taxon>eudicotyledons</taxon>
        <taxon>Gunneridae</taxon>
        <taxon>Pentapetalae</taxon>
        <taxon>asterids</taxon>
        <taxon>campanulids</taxon>
        <taxon>Asterales</taxon>
        <taxon>Asteraceae</taxon>
        <taxon>Carduoideae</taxon>
        <taxon>Cardueae</taxon>
        <taxon>Centaureinae</taxon>
        <taxon>Centaurea</taxon>
    </lineage>
</organism>
<proteinExistence type="predicted"/>
<comment type="caution">
    <text evidence="3">The sequence shown here is derived from an EMBL/GenBank/DDBJ whole genome shotgun (WGS) entry which is preliminary data.</text>
</comment>
<sequence length="802" mass="87950">MEPDVSIDTSSIIRIAVLPIGTIHLHLFRKYAGMLSRHHKIELSSITSFYTEHQKSPFSQQPWDSGSLKFKFIVGGSPPSPWEDFQSNRKIHGVIGICHCPSSPDLGSVVQQFATACKGYSSSLVQRCFAFSPGDTQLADGNNKGNKLVLFPPADQRTQEIHLQTMMQDIAASLLMEFEKWVLQAESGGTILKTPLDSQASLSSEEVIKAKKRRLGRAQKTIGDYCLLAGSPVDANAHYSTALELARLTGDYFWYAGALEGGVCALLLKKHMVREFGGLTYCYFGVWNKEKMVCIELEEETVCGNNIDLDMASGMYHCIHTLSSFLPPVPSFYLLLSAMDSKIHPAMTVSNIKNFIPITLEVETAHYTTWSELFQVHCTAYQVADHLLPKATADASSSKSPSKGLFTKSCLSVSRNDLTKIGDKGGDDQCSSPEMSRSPEMSSSALWKRIDAIVLQWIYGTISTDLLDTILKPGNTAHEAWSTLANLFKDNSNTRAVYLQQQFSNIKLENFSNVAAYCQEVKLLADQLASVRAPVDNQRLVLQLLTGLTEHYDALIRSSTLAPLLTASRGRGRIRGRGRGRGNATRGGRGFTSSNQHPYIVFPQSWASNQWASLINNQAQQWPTGNPSPPCPYPSTPRPNTSAGILGAAPSQAYMAGPVPTDINQALYTLSLNHQDQDPVGYMDTGATSHMTNQQGIISPSVFNDCTSKHITVGNGMTIPAIGQGNHTLPPPFPPLKLNNDLKTKAPILRCNSSGDLYPLTTPLHSLSSPTSTFAAITQDRWHQRLGHPGQFIAFSKILFLH</sequence>
<reference evidence="3" key="1">
    <citation type="submission" date="2023-03" db="EMBL/GenBank/DDBJ databases">
        <title>Chromosome-scale reference genome and RAD-based genetic map of yellow starthistle (Centaurea solstitialis) reveal putative structural variation and QTLs associated with invader traits.</title>
        <authorList>
            <person name="Reatini B."/>
            <person name="Cang F.A."/>
            <person name="Jiang Q."/>
            <person name="Mckibben M.T.W."/>
            <person name="Barker M.S."/>
            <person name="Rieseberg L.H."/>
            <person name="Dlugosch K.M."/>
        </authorList>
    </citation>
    <scope>NUCLEOTIDE SEQUENCE</scope>
    <source>
        <strain evidence="3">CAN-66</strain>
        <tissue evidence="3">Leaf</tissue>
    </source>
</reference>
<feature type="domain" description="Trs120/TRAPPC9 N-terminal" evidence="2">
    <location>
        <begin position="9"/>
        <end position="187"/>
    </location>
</feature>
<evidence type="ECO:0000313" key="4">
    <source>
        <dbReference type="Proteomes" id="UP001172457"/>
    </source>
</evidence>
<dbReference type="PANTHER" id="PTHR21512:SF5">
    <property type="entry name" value="TRAFFICKING PROTEIN PARTICLE COMPLEX SUBUNIT 9"/>
    <property type="match status" value="1"/>
</dbReference>
<feature type="region of interest" description="Disordered" evidence="1">
    <location>
        <begin position="572"/>
        <end position="594"/>
    </location>
</feature>
<evidence type="ECO:0000256" key="1">
    <source>
        <dbReference type="SAM" id="MobiDB-lite"/>
    </source>
</evidence>
<dbReference type="Proteomes" id="UP001172457">
    <property type="component" value="Chromosome 5"/>
</dbReference>
<feature type="domain" description="Trs120/TRAPPC9 N-terminal" evidence="2">
    <location>
        <begin position="203"/>
        <end position="272"/>
    </location>
</feature>